<evidence type="ECO:0008006" key="5">
    <source>
        <dbReference type="Google" id="ProtNLM"/>
    </source>
</evidence>
<dbReference type="Proteomes" id="UP000507470">
    <property type="component" value="Unassembled WGS sequence"/>
</dbReference>
<feature type="signal peptide" evidence="2">
    <location>
        <begin position="1"/>
        <end position="20"/>
    </location>
</feature>
<gene>
    <name evidence="3" type="ORF">MCOR_643</name>
</gene>
<reference evidence="3 4" key="1">
    <citation type="submission" date="2020-06" db="EMBL/GenBank/DDBJ databases">
        <authorList>
            <person name="Li R."/>
            <person name="Bekaert M."/>
        </authorList>
    </citation>
    <scope>NUCLEOTIDE SEQUENCE [LARGE SCALE GENOMIC DNA]</scope>
    <source>
        <strain evidence="4">wild</strain>
    </source>
</reference>
<evidence type="ECO:0000256" key="2">
    <source>
        <dbReference type="SAM" id="SignalP"/>
    </source>
</evidence>
<feature type="chain" id="PRO_5027091452" description="C1q domain-containing protein" evidence="2">
    <location>
        <begin position="21"/>
        <end position="354"/>
    </location>
</feature>
<evidence type="ECO:0000313" key="3">
    <source>
        <dbReference type="EMBL" id="CAC5356546.1"/>
    </source>
</evidence>
<dbReference type="Gene3D" id="2.60.120.40">
    <property type="match status" value="1"/>
</dbReference>
<keyword evidence="1" id="KW-1133">Transmembrane helix</keyword>
<keyword evidence="4" id="KW-1185">Reference proteome</keyword>
<dbReference type="AlphaFoldDB" id="A0A6J7ZVA3"/>
<sequence>MIGKNMNVVFVLFILCKTEGFLLDGQTDSSGGLTEGHFITLMKLLIEEKEQRHKLEFAMTQLHSEFESLHKNYSDLQSNCSTILEQYSFLKNETEVLQTNLEEINKNKANEKIFQAHIMRSISDVTSNISKIQKEVDDLAQLKNVNQLKDMISLQSVLKTLQQDLQRVKQTQQARGQDFLALYNMTLYLRSLSEAQAHRMSGLSLQLDKNQQQIANVSNAVSLTACVSSSKNISAQSVILFSHIKTSIGVSDAASFKTNGTFKCPSAGLYLMTVAVTSGIFNAHFYVYINSKKEFNGLVAKHSPTNYTDIANFEHSGTIIFTARLGVNDTIYVQAGKFIFISNWNSCLSITKIK</sequence>
<evidence type="ECO:0000313" key="4">
    <source>
        <dbReference type="Proteomes" id="UP000507470"/>
    </source>
</evidence>
<dbReference type="OrthoDB" id="6172371at2759"/>
<accession>A0A6J7ZVA3</accession>
<dbReference type="EMBL" id="CACVKT020000158">
    <property type="protein sequence ID" value="CAC5356546.1"/>
    <property type="molecule type" value="Genomic_DNA"/>
</dbReference>
<feature type="transmembrane region" description="Helical" evidence="1">
    <location>
        <begin position="267"/>
        <end position="289"/>
    </location>
</feature>
<protein>
    <recommendedName>
        <fullName evidence="5">C1q domain-containing protein</fullName>
    </recommendedName>
</protein>
<evidence type="ECO:0000256" key="1">
    <source>
        <dbReference type="SAM" id="Phobius"/>
    </source>
</evidence>
<organism evidence="3 4">
    <name type="scientific">Mytilus coruscus</name>
    <name type="common">Sea mussel</name>
    <dbReference type="NCBI Taxonomy" id="42192"/>
    <lineage>
        <taxon>Eukaryota</taxon>
        <taxon>Metazoa</taxon>
        <taxon>Spiralia</taxon>
        <taxon>Lophotrochozoa</taxon>
        <taxon>Mollusca</taxon>
        <taxon>Bivalvia</taxon>
        <taxon>Autobranchia</taxon>
        <taxon>Pteriomorphia</taxon>
        <taxon>Mytilida</taxon>
        <taxon>Mytiloidea</taxon>
        <taxon>Mytilidae</taxon>
        <taxon>Mytilinae</taxon>
        <taxon>Mytilus</taxon>
    </lineage>
</organism>
<keyword evidence="2" id="KW-0732">Signal</keyword>
<name>A0A6J7ZVA3_MYTCO</name>
<proteinExistence type="predicted"/>
<keyword evidence="1" id="KW-0472">Membrane</keyword>
<keyword evidence="1" id="KW-0812">Transmembrane</keyword>
<dbReference type="InterPro" id="IPR008983">
    <property type="entry name" value="Tumour_necrosis_fac-like_dom"/>
</dbReference>